<evidence type="ECO:0000259" key="2">
    <source>
        <dbReference type="Pfam" id="PF13843"/>
    </source>
</evidence>
<reference evidence="3" key="1">
    <citation type="submission" date="2018-10" db="EMBL/GenBank/DDBJ databases">
        <title>Effector identification in a new, highly contiguous assembly of the strawberry crown rot pathogen Phytophthora cactorum.</title>
        <authorList>
            <person name="Armitage A.D."/>
            <person name="Nellist C.F."/>
            <person name="Bates H."/>
            <person name="Vickerstaff R.J."/>
            <person name="Harrison R.J."/>
        </authorList>
    </citation>
    <scope>NUCLEOTIDE SEQUENCE</scope>
    <source>
        <strain evidence="3">4040</strain>
    </source>
</reference>
<dbReference type="Proteomes" id="UP000736787">
    <property type="component" value="Unassembled WGS sequence"/>
</dbReference>
<dbReference type="PANTHER" id="PTHR46599:SF3">
    <property type="entry name" value="PIGGYBAC TRANSPOSABLE ELEMENT-DERIVED PROTEIN 4"/>
    <property type="match status" value="1"/>
</dbReference>
<evidence type="ECO:0000256" key="1">
    <source>
        <dbReference type="SAM" id="MobiDB-lite"/>
    </source>
</evidence>
<sequence length="245" mass="26749">MSTEDDSVGDPTGDWKVDAEEDNVVGVSGEAAQGVASAGAGGARAGEAECAAGDAASTCSRGASEVQTYRPIREEDSIIAEQYIASLSNNSSLHVAISDQVATSYDSQREVGVFSLFFTSTLKDRQRKWTSDVLALDGHITVPESEFDAYLGLEIAMSICPMNEIAEFWPDRRLLGQSAFSETRTGTRFQQIPGALTLHPPEHPTFDKERDPLWRCRGIMEHFQKRFAEFADTCKDIYALQAGQI</sequence>
<dbReference type="VEuPathDB" id="FungiDB:PC110_g6960"/>
<proteinExistence type="predicted"/>
<feature type="domain" description="PiggyBac transposable element-derived protein" evidence="2">
    <location>
        <begin position="112"/>
        <end position="232"/>
    </location>
</feature>
<gene>
    <name evidence="3" type="ORF">PC117_g13027</name>
</gene>
<protein>
    <recommendedName>
        <fullName evidence="2">PiggyBac transposable element-derived protein domain-containing protein</fullName>
    </recommendedName>
</protein>
<evidence type="ECO:0000313" key="4">
    <source>
        <dbReference type="Proteomes" id="UP000736787"/>
    </source>
</evidence>
<feature type="region of interest" description="Disordered" evidence="1">
    <location>
        <begin position="1"/>
        <end position="21"/>
    </location>
</feature>
<name>A0A8T1D624_9STRA</name>
<evidence type="ECO:0000313" key="3">
    <source>
        <dbReference type="EMBL" id="KAG2932893.1"/>
    </source>
</evidence>
<dbReference type="PANTHER" id="PTHR46599">
    <property type="entry name" value="PIGGYBAC TRANSPOSABLE ELEMENT-DERIVED PROTEIN 4"/>
    <property type="match status" value="1"/>
</dbReference>
<dbReference type="EMBL" id="RCMK01000372">
    <property type="protein sequence ID" value="KAG2932893.1"/>
    <property type="molecule type" value="Genomic_DNA"/>
</dbReference>
<comment type="caution">
    <text evidence="3">The sequence shown here is derived from an EMBL/GenBank/DDBJ whole genome shotgun (WGS) entry which is preliminary data.</text>
</comment>
<accession>A0A8T1D624</accession>
<dbReference type="AlphaFoldDB" id="A0A8T1D624"/>
<dbReference type="Pfam" id="PF13843">
    <property type="entry name" value="DDE_Tnp_1_7"/>
    <property type="match status" value="1"/>
</dbReference>
<dbReference type="InterPro" id="IPR029526">
    <property type="entry name" value="PGBD"/>
</dbReference>
<organism evidence="3 4">
    <name type="scientific">Phytophthora cactorum</name>
    <dbReference type="NCBI Taxonomy" id="29920"/>
    <lineage>
        <taxon>Eukaryota</taxon>
        <taxon>Sar</taxon>
        <taxon>Stramenopiles</taxon>
        <taxon>Oomycota</taxon>
        <taxon>Peronosporomycetes</taxon>
        <taxon>Peronosporales</taxon>
        <taxon>Peronosporaceae</taxon>
        <taxon>Phytophthora</taxon>
    </lineage>
</organism>